<name>A0A437QVJ2_9PROT</name>
<accession>A0A437QVJ2</accession>
<dbReference type="EMBL" id="SADE01000001">
    <property type="protein sequence ID" value="RVU38532.1"/>
    <property type="molecule type" value="Genomic_DNA"/>
</dbReference>
<feature type="region of interest" description="Disordered" evidence="1">
    <location>
        <begin position="1"/>
        <end position="69"/>
    </location>
</feature>
<keyword evidence="3" id="KW-1185">Reference proteome</keyword>
<evidence type="ECO:0000313" key="3">
    <source>
        <dbReference type="Proteomes" id="UP000287447"/>
    </source>
</evidence>
<reference evidence="3" key="1">
    <citation type="submission" date="2019-01" db="EMBL/GenBank/DDBJ databases">
        <title>Gri0909 isolated from a small marine red alga.</title>
        <authorList>
            <person name="Kim J."/>
            <person name="Jeong S.E."/>
            <person name="Jeon C.O."/>
        </authorList>
    </citation>
    <scope>NUCLEOTIDE SEQUENCE [LARGE SCALE GENOMIC DNA]</scope>
    <source>
        <strain evidence="3">Gri0909</strain>
    </source>
</reference>
<dbReference type="Proteomes" id="UP000287447">
    <property type="component" value="Unassembled WGS sequence"/>
</dbReference>
<evidence type="ECO:0008006" key="4">
    <source>
        <dbReference type="Google" id="ProtNLM"/>
    </source>
</evidence>
<dbReference type="RefSeq" id="WP_127763904.1">
    <property type="nucleotide sequence ID" value="NZ_SADE01000001.1"/>
</dbReference>
<evidence type="ECO:0000313" key="2">
    <source>
        <dbReference type="EMBL" id="RVU38532.1"/>
    </source>
</evidence>
<dbReference type="OrthoDB" id="7362086at2"/>
<protein>
    <recommendedName>
        <fullName evidence="4">Flagellar protein FlaG</fullName>
    </recommendedName>
</protein>
<comment type="caution">
    <text evidence="2">The sequence shown here is derived from an EMBL/GenBank/DDBJ whole genome shotgun (WGS) entry which is preliminary data.</text>
</comment>
<feature type="compositionally biased region" description="Polar residues" evidence="1">
    <location>
        <begin position="34"/>
        <end position="51"/>
    </location>
</feature>
<proteinExistence type="predicted"/>
<dbReference type="InterPro" id="IPR035924">
    <property type="entry name" value="FlaG-like_sf"/>
</dbReference>
<sequence length="140" mass="14978">MEVSLNTNPVPLPQQQQSNTPPNPAAEAGAVPTLQATPNNVVTAAVSPSETNVRDDDALRRQGGNGREGAVASLQDLELNGLRTRVGFDAENETVFLEILQPRTEEVIQRIPSEGLVQFLNDQFDQLISNSDATAVDTSA</sequence>
<dbReference type="SUPFAM" id="SSF160214">
    <property type="entry name" value="FlaG-like"/>
    <property type="match status" value="1"/>
</dbReference>
<gene>
    <name evidence="2" type="ORF">EOI86_04410</name>
</gene>
<dbReference type="AlphaFoldDB" id="A0A437QVJ2"/>
<evidence type="ECO:0000256" key="1">
    <source>
        <dbReference type="SAM" id="MobiDB-lite"/>
    </source>
</evidence>
<organism evidence="2 3">
    <name type="scientific">Hwanghaeella grinnelliae</name>
    <dbReference type="NCBI Taxonomy" id="2500179"/>
    <lineage>
        <taxon>Bacteria</taxon>
        <taxon>Pseudomonadati</taxon>
        <taxon>Pseudomonadota</taxon>
        <taxon>Alphaproteobacteria</taxon>
        <taxon>Rhodospirillales</taxon>
        <taxon>Rhodospirillaceae</taxon>
        <taxon>Hwanghaeella</taxon>
    </lineage>
</organism>